<comment type="caution">
    <text evidence="1">The sequence shown here is derived from an EMBL/GenBank/DDBJ whole genome shotgun (WGS) entry which is preliminary data.</text>
</comment>
<sequence>SANKPVRICCINFLVSPLIIEPINVLRVTLRESKCHEGAYEANDPGYDNSGLSDVVNDWGLRTNVGIHRHYIRNIKERNPQVYMIKRKTVNGWGIERVVLGEVRPIVMRNRTPVSWLCLSRLSRTRMASPSGGRGRPLTFGDGHEPDYGQREFFAAMTHMANTIQEGMAAANAAHANVAAGGESDGPVDARPMTLANFLKINPPTFQETSNPSKADDWFLSVERA</sequence>
<evidence type="ECO:0000313" key="1">
    <source>
        <dbReference type="EMBL" id="MED6116930.1"/>
    </source>
</evidence>
<accession>A0ABU6QYP5</accession>
<feature type="non-terminal residue" evidence="1">
    <location>
        <position position="1"/>
    </location>
</feature>
<evidence type="ECO:0000313" key="2">
    <source>
        <dbReference type="Proteomes" id="UP001341840"/>
    </source>
</evidence>
<name>A0ABU6QYP5_9FABA</name>
<dbReference type="Proteomes" id="UP001341840">
    <property type="component" value="Unassembled WGS sequence"/>
</dbReference>
<dbReference type="EMBL" id="JASCZI010003747">
    <property type="protein sequence ID" value="MED6116930.1"/>
    <property type="molecule type" value="Genomic_DNA"/>
</dbReference>
<organism evidence="1 2">
    <name type="scientific">Stylosanthes scabra</name>
    <dbReference type="NCBI Taxonomy" id="79078"/>
    <lineage>
        <taxon>Eukaryota</taxon>
        <taxon>Viridiplantae</taxon>
        <taxon>Streptophyta</taxon>
        <taxon>Embryophyta</taxon>
        <taxon>Tracheophyta</taxon>
        <taxon>Spermatophyta</taxon>
        <taxon>Magnoliopsida</taxon>
        <taxon>eudicotyledons</taxon>
        <taxon>Gunneridae</taxon>
        <taxon>Pentapetalae</taxon>
        <taxon>rosids</taxon>
        <taxon>fabids</taxon>
        <taxon>Fabales</taxon>
        <taxon>Fabaceae</taxon>
        <taxon>Papilionoideae</taxon>
        <taxon>50 kb inversion clade</taxon>
        <taxon>dalbergioids sensu lato</taxon>
        <taxon>Dalbergieae</taxon>
        <taxon>Pterocarpus clade</taxon>
        <taxon>Stylosanthes</taxon>
    </lineage>
</organism>
<gene>
    <name evidence="1" type="ORF">PIB30_104989</name>
</gene>
<reference evidence="1 2" key="1">
    <citation type="journal article" date="2023" name="Plants (Basel)">
        <title>Bridging the Gap: Combining Genomics and Transcriptomics Approaches to Understand Stylosanthes scabra, an Orphan Legume from the Brazilian Caatinga.</title>
        <authorList>
            <person name="Ferreira-Neto J.R.C."/>
            <person name="da Silva M.D."/>
            <person name="Binneck E."/>
            <person name="de Melo N.F."/>
            <person name="da Silva R.H."/>
            <person name="de Melo A.L.T.M."/>
            <person name="Pandolfi V."/>
            <person name="Bustamante F.O."/>
            <person name="Brasileiro-Vidal A.C."/>
            <person name="Benko-Iseppon A.M."/>
        </authorList>
    </citation>
    <scope>NUCLEOTIDE SEQUENCE [LARGE SCALE GENOMIC DNA]</scope>
    <source>
        <tissue evidence="1">Leaves</tissue>
    </source>
</reference>
<protein>
    <submittedName>
        <fullName evidence="1">Uncharacterized protein</fullName>
    </submittedName>
</protein>
<keyword evidence="2" id="KW-1185">Reference proteome</keyword>
<proteinExistence type="predicted"/>